<dbReference type="RefSeq" id="XP_056843893.1">
    <property type="nucleotide sequence ID" value="XM_056987913.1"/>
</dbReference>
<dbReference type="KEGG" id="rsz:108813714"/>
<name>A0A9W3BXC6_RAPSA</name>
<accession>A0A9W3BXC6</accession>
<evidence type="ECO:0000313" key="1">
    <source>
        <dbReference type="Proteomes" id="UP000504610"/>
    </source>
</evidence>
<keyword evidence="1" id="KW-1185">Reference proteome</keyword>
<proteinExistence type="predicted"/>
<dbReference type="RefSeq" id="XP_056843894.1">
    <property type="nucleotide sequence ID" value="XM_056987914.1"/>
</dbReference>
<evidence type="ECO:0000313" key="2">
    <source>
        <dbReference type="RefSeq" id="XP_056843893.1"/>
    </source>
</evidence>
<dbReference type="GeneID" id="130496117"/>
<reference evidence="2 3" key="2">
    <citation type="submission" date="2025-04" db="UniProtKB">
        <authorList>
            <consortium name="RefSeq"/>
        </authorList>
    </citation>
    <scope>IDENTIFICATION</scope>
    <source>
        <tissue evidence="2 3">Leaf</tissue>
    </source>
</reference>
<dbReference type="AlphaFoldDB" id="A0A9W3BXC6"/>
<protein>
    <submittedName>
        <fullName evidence="2 3">Protein FIZZY-RELATED 3-like</fullName>
    </submittedName>
</protein>
<evidence type="ECO:0000313" key="3">
    <source>
        <dbReference type="RefSeq" id="XP_056843894.1"/>
    </source>
</evidence>
<organism evidence="1 2">
    <name type="scientific">Raphanus sativus</name>
    <name type="common">Radish</name>
    <name type="synonym">Raphanus raphanistrum var. sativus</name>
    <dbReference type="NCBI Taxonomy" id="3726"/>
    <lineage>
        <taxon>Eukaryota</taxon>
        <taxon>Viridiplantae</taxon>
        <taxon>Streptophyta</taxon>
        <taxon>Embryophyta</taxon>
        <taxon>Tracheophyta</taxon>
        <taxon>Spermatophyta</taxon>
        <taxon>Magnoliopsida</taxon>
        <taxon>eudicotyledons</taxon>
        <taxon>Gunneridae</taxon>
        <taxon>Pentapetalae</taxon>
        <taxon>rosids</taxon>
        <taxon>malvids</taxon>
        <taxon>Brassicales</taxon>
        <taxon>Brassicaceae</taxon>
        <taxon>Brassiceae</taxon>
        <taxon>Raphanus</taxon>
    </lineage>
</organism>
<gene>
    <name evidence="2" type="primary">LOC130496117</name>
    <name evidence="3" type="synonym">LOC108813714</name>
</gene>
<reference evidence="1" key="1">
    <citation type="journal article" date="2019" name="Database">
        <title>The radish genome database (RadishGD): an integrated information resource for radish genomics.</title>
        <authorList>
            <person name="Yu H.J."/>
            <person name="Baek S."/>
            <person name="Lee Y.J."/>
            <person name="Cho A."/>
            <person name="Mun J.H."/>
        </authorList>
    </citation>
    <scope>NUCLEOTIDE SEQUENCE [LARGE SCALE GENOMIC DNA]</scope>
    <source>
        <strain evidence="1">cv. WK10039</strain>
    </source>
</reference>
<sequence length="153" mass="17463">MFCFSIRAFESACIAILNLNFPMDIRQSHNLESSSSIRISYPTRMNQTSLRLELVPRDLDSPLTPADLPRGSTLSICRTRIRRRRRRSRREGTKPFPGLLKSELFGSDFVSSPMSPCTPNILRFKTMVSLVTPLLLSLLARSWMHLLCKMTST</sequence>
<dbReference type="Proteomes" id="UP000504610">
    <property type="component" value="Chromosome 6"/>
</dbReference>
<dbReference type="KEGG" id="rsz:130496117"/>